<keyword evidence="8" id="KW-0547">Nucleotide-binding</keyword>
<name>A0ABS4KG80_9FIRM</name>
<protein>
    <recommendedName>
        <fullName evidence="3">histidine kinase</fullName>
        <ecNumber evidence="3">2.7.13.3</ecNumber>
    </recommendedName>
</protein>
<dbReference type="SMART" id="SM00387">
    <property type="entry name" value="HATPase_c"/>
    <property type="match status" value="1"/>
</dbReference>
<gene>
    <name evidence="17" type="ORF">J2Z35_000568</name>
</gene>
<keyword evidence="6" id="KW-0808">Transferase</keyword>
<dbReference type="Gene3D" id="1.10.287.130">
    <property type="match status" value="1"/>
</dbReference>
<dbReference type="CDD" id="cd06225">
    <property type="entry name" value="HAMP"/>
    <property type="match status" value="1"/>
</dbReference>
<feature type="transmembrane region" description="Helical" evidence="14">
    <location>
        <begin position="166"/>
        <end position="185"/>
    </location>
</feature>
<evidence type="ECO:0000256" key="5">
    <source>
        <dbReference type="ARBA" id="ARBA00022553"/>
    </source>
</evidence>
<dbReference type="PANTHER" id="PTHR45528:SF1">
    <property type="entry name" value="SENSOR HISTIDINE KINASE CPXA"/>
    <property type="match status" value="1"/>
</dbReference>
<dbReference type="EMBL" id="JAGGLI010000004">
    <property type="protein sequence ID" value="MBP2026777.1"/>
    <property type="molecule type" value="Genomic_DNA"/>
</dbReference>
<organism evidence="17 18">
    <name type="scientific">Acetoanaerobium pronyense</name>
    <dbReference type="NCBI Taxonomy" id="1482736"/>
    <lineage>
        <taxon>Bacteria</taxon>
        <taxon>Bacillati</taxon>
        <taxon>Bacillota</taxon>
        <taxon>Clostridia</taxon>
        <taxon>Peptostreptococcales</taxon>
        <taxon>Filifactoraceae</taxon>
        <taxon>Acetoanaerobium</taxon>
    </lineage>
</organism>
<evidence type="ECO:0000256" key="6">
    <source>
        <dbReference type="ARBA" id="ARBA00022679"/>
    </source>
</evidence>
<comment type="catalytic activity">
    <reaction evidence="1">
        <text>ATP + protein L-histidine = ADP + protein N-phospho-L-histidine.</text>
        <dbReference type="EC" id="2.7.13.3"/>
    </reaction>
</comment>
<reference evidence="17 18" key="1">
    <citation type="submission" date="2021-03" db="EMBL/GenBank/DDBJ databases">
        <title>Genomic Encyclopedia of Type Strains, Phase IV (KMG-IV): sequencing the most valuable type-strain genomes for metagenomic binning, comparative biology and taxonomic classification.</title>
        <authorList>
            <person name="Goeker M."/>
        </authorList>
    </citation>
    <scope>NUCLEOTIDE SEQUENCE [LARGE SCALE GENOMIC DNA]</scope>
    <source>
        <strain evidence="17 18">DSM 27512</strain>
    </source>
</reference>
<proteinExistence type="predicted"/>
<dbReference type="SUPFAM" id="SSF158472">
    <property type="entry name" value="HAMP domain-like"/>
    <property type="match status" value="1"/>
</dbReference>
<evidence type="ECO:0000256" key="8">
    <source>
        <dbReference type="ARBA" id="ARBA00022741"/>
    </source>
</evidence>
<keyword evidence="10" id="KW-0067">ATP-binding</keyword>
<sequence>MKVKLRSALSTTHGITAFVTVISILILLNRIVDSQFIEYVKQTQNIKLENIITDISHQYHDDWREFRIRQTGDRALEDGFVISVENSQGDIIFDIAKERESSPEELLSDISKSMKNHYKNWVGKITTHERRLIHENRQIGTLFISYYTPFYFTSEDSKFINSIHEVITISIFLSIFFALILGLLISRSISIPILKTTKATREISKGNYDEHISETFKIIEINELALWINKLAKDLKEHELTRKRIVSDVSHELRTPLAAIQINLEGIVDGVLEPDEERLEGIYKEILRVNRLVGELTKLARYENGNMELNRRVFNLKETLDSIVYTLEPQANIKDIKIIVNKTNVEYYGDEDKIKQAIINLISNSIKYSNENGRIYIYLDFKKGNTILEIKDYGIGIPKENLKYIFERFYRADKSRDKSTGGFGIGLTITKEIVEAHSGTIQIESKVGKGTDVMISLPGGKIIR</sequence>
<evidence type="ECO:0000259" key="15">
    <source>
        <dbReference type="PROSITE" id="PS50109"/>
    </source>
</evidence>
<dbReference type="GO" id="GO:0016301">
    <property type="term" value="F:kinase activity"/>
    <property type="evidence" value="ECO:0007669"/>
    <property type="project" value="UniProtKB-KW"/>
</dbReference>
<evidence type="ECO:0000256" key="11">
    <source>
        <dbReference type="ARBA" id="ARBA00022989"/>
    </source>
</evidence>
<dbReference type="InterPro" id="IPR003660">
    <property type="entry name" value="HAMP_dom"/>
</dbReference>
<accession>A0ABS4KG80</accession>
<evidence type="ECO:0000256" key="3">
    <source>
        <dbReference type="ARBA" id="ARBA00012438"/>
    </source>
</evidence>
<keyword evidence="12" id="KW-0902">Two-component regulatory system</keyword>
<dbReference type="SUPFAM" id="SSF55874">
    <property type="entry name" value="ATPase domain of HSP90 chaperone/DNA topoisomerase II/histidine kinase"/>
    <property type="match status" value="1"/>
</dbReference>
<comment type="subcellular location">
    <subcellularLocation>
        <location evidence="2">Cell membrane</location>
        <topology evidence="2">Multi-pass membrane protein</topology>
    </subcellularLocation>
</comment>
<dbReference type="RefSeq" id="WP_209659136.1">
    <property type="nucleotide sequence ID" value="NZ_JAGGLI010000004.1"/>
</dbReference>
<feature type="domain" description="Histidine kinase" evidence="15">
    <location>
        <begin position="248"/>
        <end position="461"/>
    </location>
</feature>
<dbReference type="InterPro" id="IPR004358">
    <property type="entry name" value="Sig_transdc_His_kin-like_C"/>
</dbReference>
<evidence type="ECO:0000313" key="18">
    <source>
        <dbReference type="Proteomes" id="UP001314903"/>
    </source>
</evidence>
<comment type="caution">
    <text evidence="17">The sequence shown here is derived from an EMBL/GenBank/DDBJ whole genome shotgun (WGS) entry which is preliminary data.</text>
</comment>
<evidence type="ECO:0000256" key="4">
    <source>
        <dbReference type="ARBA" id="ARBA00022475"/>
    </source>
</evidence>
<keyword evidence="13 14" id="KW-0472">Membrane</keyword>
<evidence type="ECO:0000256" key="9">
    <source>
        <dbReference type="ARBA" id="ARBA00022777"/>
    </source>
</evidence>
<dbReference type="EC" id="2.7.13.3" evidence="3"/>
<keyword evidence="5" id="KW-0597">Phosphoprotein</keyword>
<dbReference type="PROSITE" id="PS50109">
    <property type="entry name" value="HIS_KIN"/>
    <property type="match status" value="1"/>
</dbReference>
<dbReference type="InterPro" id="IPR005467">
    <property type="entry name" value="His_kinase_dom"/>
</dbReference>
<evidence type="ECO:0000256" key="12">
    <source>
        <dbReference type="ARBA" id="ARBA00023012"/>
    </source>
</evidence>
<evidence type="ECO:0000259" key="16">
    <source>
        <dbReference type="PROSITE" id="PS50885"/>
    </source>
</evidence>
<keyword evidence="18" id="KW-1185">Reference proteome</keyword>
<dbReference type="PRINTS" id="PR00344">
    <property type="entry name" value="BCTRLSENSOR"/>
</dbReference>
<evidence type="ECO:0000256" key="2">
    <source>
        <dbReference type="ARBA" id="ARBA00004651"/>
    </source>
</evidence>
<dbReference type="InterPro" id="IPR003594">
    <property type="entry name" value="HATPase_dom"/>
</dbReference>
<dbReference type="Gene3D" id="3.30.565.10">
    <property type="entry name" value="Histidine kinase-like ATPase, C-terminal domain"/>
    <property type="match status" value="1"/>
</dbReference>
<evidence type="ECO:0000256" key="7">
    <source>
        <dbReference type="ARBA" id="ARBA00022692"/>
    </source>
</evidence>
<keyword evidence="7 14" id="KW-0812">Transmembrane</keyword>
<dbReference type="CDD" id="cd00075">
    <property type="entry name" value="HATPase"/>
    <property type="match status" value="1"/>
</dbReference>
<dbReference type="PANTHER" id="PTHR45528">
    <property type="entry name" value="SENSOR HISTIDINE KINASE CPXA"/>
    <property type="match status" value="1"/>
</dbReference>
<dbReference type="SUPFAM" id="SSF47384">
    <property type="entry name" value="Homodimeric domain of signal transducing histidine kinase"/>
    <property type="match status" value="1"/>
</dbReference>
<dbReference type="Gene3D" id="6.10.340.10">
    <property type="match status" value="1"/>
</dbReference>
<evidence type="ECO:0000256" key="13">
    <source>
        <dbReference type="ARBA" id="ARBA00023136"/>
    </source>
</evidence>
<feature type="transmembrane region" description="Helical" evidence="14">
    <location>
        <begin position="12"/>
        <end position="32"/>
    </location>
</feature>
<dbReference type="PROSITE" id="PS50885">
    <property type="entry name" value="HAMP"/>
    <property type="match status" value="1"/>
</dbReference>
<evidence type="ECO:0000256" key="10">
    <source>
        <dbReference type="ARBA" id="ARBA00022840"/>
    </source>
</evidence>
<dbReference type="InterPro" id="IPR050398">
    <property type="entry name" value="HssS/ArlS-like"/>
</dbReference>
<dbReference type="InterPro" id="IPR036097">
    <property type="entry name" value="HisK_dim/P_sf"/>
</dbReference>
<dbReference type="SMART" id="SM00388">
    <property type="entry name" value="HisKA"/>
    <property type="match status" value="1"/>
</dbReference>
<keyword evidence="9 17" id="KW-0418">Kinase</keyword>
<dbReference type="Pfam" id="PF02518">
    <property type="entry name" value="HATPase_c"/>
    <property type="match status" value="1"/>
</dbReference>
<keyword evidence="11 14" id="KW-1133">Transmembrane helix</keyword>
<evidence type="ECO:0000256" key="14">
    <source>
        <dbReference type="SAM" id="Phobius"/>
    </source>
</evidence>
<dbReference type="Proteomes" id="UP001314903">
    <property type="component" value="Unassembled WGS sequence"/>
</dbReference>
<keyword evidence="4" id="KW-1003">Cell membrane</keyword>
<dbReference type="CDD" id="cd00082">
    <property type="entry name" value="HisKA"/>
    <property type="match status" value="1"/>
</dbReference>
<dbReference type="InterPro" id="IPR003661">
    <property type="entry name" value="HisK_dim/P_dom"/>
</dbReference>
<feature type="domain" description="HAMP" evidence="16">
    <location>
        <begin position="187"/>
        <end position="240"/>
    </location>
</feature>
<dbReference type="InterPro" id="IPR036890">
    <property type="entry name" value="HATPase_C_sf"/>
</dbReference>
<evidence type="ECO:0000256" key="1">
    <source>
        <dbReference type="ARBA" id="ARBA00000085"/>
    </source>
</evidence>
<evidence type="ECO:0000313" key="17">
    <source>
        <dbReference type="EMBL" id="MBP2026777.1"/>
    </source>
</evidence>
<dbReference type="Pfam" id="PF00512">
    <property type="entry name" value="HisKA"/>
    <property type="match status" value="1"/>
</dbReference>